<dbReference type="PANTHER" id="PTHR46698:SF3">
    <property type="entry name" value="TENECTIN ISOFORM 1-RELATED"/>
    <property type="match status" value="1"/>
</dbReference>
<name>A0A6G0YI34_APHCR</name>
<dbReference type="OrthoDB" id="10072086at2759"/>
<dbReference type="InterPro" id="IPR001007">
    <property type="entry name" value="VWF_dom"/>
</dbReference>
<organism evidence="6 7">
    <name type="scientific">Aphis craccivora</name>
    <name type="common">Cowpea aphid</name>
    <dbReference type="NCBI Taxonomy" id="307492"/>
    <lineage>
        <taxon>Eukaryota</taxon>
        <taxon>Metazoa</taxon>
        <taxon>Ecdysozoa</taxon>
        <taxon>Arthropoda</taxon>
        <taxon>Hexapoda</taxon>
        <taxon>Insecta</taxon>
        <taxon>Pterygota</taxon>
        <taxon>Neoptera</taxon>
        <taxon>Paraneoptera</taxon>
        <taxon>Hemiptera</taxon>
        <taxon>Sternorrhyncha</taxon>
        <taxon>Aphidomorpha</taxon>
        <taxon>Aphidoidea</taxon>
        <taxon>Aphididae</taxon>
        <taxon>Aphidini</taxon>
        <taxon>Aphis</taxon>
        <taxon>Aphis</taxon>
    </lineage>
</organism>
<evidence type="ECO:0000313" key="6">
    <source>
        <dbReference type="EMBL" id="KAF0756025.1"/>
    </source>
</evidence>
<evidence type="ECO:0000313" key="7">
    <source>
        <dbReference type="Proteomes" id="UP000478052"/>
    </source>
</evidence>
<dbReference type="SUPFAM" id="SSF57603">
    <property type="entry name" value="FnI-like domain"/>
    <property type="match status" value="2"/>
</dbReference>
<feature type="domain" description="VWFC" evidence="5">
    <location>
        <begin position="198"/>
        <end position="263"/>
    </location>
</feature>
<dbReference type="GO" id="GO:0005576">
    <property type="term" value="C:extracellular region"/>
    <property type="evidence" value="ECO:0007669"/>
    <property type="project" value="UniProtKB-SubCell"/>
</dbReference>
<feature type="domain" description="VWFC" evidence="5">
    <location>
        <begin position="70"/>
        <end position="132"/>
    </location>
</feature>
<keyword evidence="7" id="KW-1185">Reference proteome</keyword>
<evidence type="ECO:0000256" key="4">
    <source>
        <dbReference type="SAM" id="SignalP"/>
    </source>
</evidence>
<dbReference type="AlphaFoldDB" id="A0A6G0YI34"/>
<dbReference type="EMBL" id="VUJU01003958">
    <property type="protein sequence ID" value="KAF0756025.1"/>
    <property type="molecule type" value="Genomic_DNA"/>
</dbReference>
<evidence type="ECO:0000256" key="2">
    <source>
        <dbReference type="ARBA" id="ARBA00022525"/>
    </source>
</evidence>
<feature type="signal peptide" evidence="4">
    <location>
        <begin position="1"/>
        <end position="28"/>
    </location>
</feature>
<comment type="subcellular location">
    <subcellularLocation>
        <location evidence="1">Secreted</location>
    </subcellularLocation>
</comment>
<keyword evidence="2" id="KW-0964">Secreted</keyword>
<accession>A0A6G0YI34</accession>
<dbReference type="SMART" id="SM00214">
    <property type="entry name" value="VWC"/>
    <property type="match status" value="2"/>
</dbReference>
<dbReference type="InterPro" id="IPR052424">
    <property type="entry name" value="Kielin_Chordin-BMP_Reg"/>
</dbReference>
<evidence type="ECO:0000256" key="3">
    <source>
        <dbReference type="ARBA" id="ARBA00022729"/>
    </source>
</evidence>
<evidence type="ECO:0000256" key="1">
    <source>
        <dbReference type="ARBA" id="ARBA00004613"/>
    </source>
</evidence>
<protein>
    <recommendedName>
        <fullName evidence="5">VWFC domain-containing protein</fullName>
    </recommendedName>
</protein>
<dbReference type="Proteomes" id="UP000478052">
    <property type="component" value="Unassembled WGS sequence"/>
</dbReference>
<feature type="non-terminal residue" evidence="6">
    <location>
        <position position="504"/>
    </location>
</feature>
<evidence type="ECO:0000259" key="5">
    <source>
        <dbReference type="SMART" id="SM00214"/>
    </source>
</evidence>
<proteinExistence type="predicted"/>
<dbReference type="Gene3D" id="6.20.200.20">
    <property type="match status" value="2"/>
</dbReference>
<keyword evidence="3 4" id="KW-0732">Signal</keyword>
<reference evidence="6 7" key="1">
    <citation type="submission" date="2019-08" db="EMBL/GenBank/DDBJ databases">
        <title>Whole genome of Aphis craccivora.</title>
        <authorList>
            <person name="Voronova N.V."/>
            <person name="Shulinski R.S."/>
            <person name="Bandarenka Y.V."/>
            <person name="Zhorov D.G."/>
            <person name="Warner D."/>
        </authorList>
    </citation>
    <scope>NUCLEOTIDE SEQUENCE [LARGE SCALE GENOMIC DNA]</scope>
    <source>
        <strain evidence="6">180601</strain>
        <tissue evidence="6">Whole Body</tissue>
    </source>
</reference>
<feature type="chain" id="PRO_5026276450" description="VWFC domain-containing protein" evidence="4">
    <location>
        <begin position="29"/>
        <end position="504"/>
    </location>
</feature>
<sequence>MVITLRTMVRPWMVALLMLLADRDRSFGISHGSAAAAHATEVAAAPATADGDVDVDAASVNSTEIASIGCNYKGRSYDPGSLVNTDQPCLKCTCVTGSLVCHLQVCPELPDPPPQGCVIVHKKNKCCAHLQCFYEQFDAVHSKLFSLQNRSGPARMDNSAIMTFDGLPKGSQNAQIKNTTDATTTEMASSLSARLKDCRINGRLISLGEPVIGVARSSCETCFCINGQVRCDKVICPPIRAQISPNCGPVYSEGHCCPTSYNCTSTTSSNESHVSPTVTPTTTTSIGVVATTLPSTVIVDDDVLLSSLSPPSPPQTPTEAQLLLEIDSVPSSIIVDSKNTTDEITEEPIESRHGNPVSLMHDDLGGLNVTEKSNNFEMDYDDPTLPPSLPNLKIIPFVAADAVVDEPVAAYENYQPVVERVYNVSDVEEPPLPVVNSFSPPIETEGGFIPKDSPNSAIYTPDKFRKTTTTEQPIIHHDEPVVGHQPIGSEILSVSSRTLNQLKS</sequence>
<comment type="caution">
    <text evidence="6">The sequence shown here is derived from an EMBL/GenBank/DDBJ whole genome shotgun (WGS) entry which is preliminary data.</text>
</comment>
<gene>
    <name evidence="6" type="ORF">FWK35_00028228</name>
</gene>
<dbReference type="PANTHER" id="PTHR46698">
    <property type="entry name" value="CROSSVEINLESS 2"/>
    <property type="match status" value="1"/>
</dbReference>